<organism evidence="1 2">
    <name type="scientific">Micromonas commoda (strain RCC299 / NOUM17 / CCMP2709)</name>
    <name type="common">Picoplanktonic green alga</name>
    <dbReference type="NCBI Taxonomy" id="296587"/>
    <lineage>
        <taxon>Eukaryota</taxon>
        <taxon>Viridiplantae</taxon>
        <taxon>Chlorophyta</taxon>
        <taxon>Mamiellophyceae</taxon>
        <taxon>Mamiellales</taxon>
        <taxon>Mamiellaceae</taxon>
        <taxon>Micromonas</taxon>
    </lineage>
</organism>
<dbReference type="InterPro" id="IPR018788">
    <property type="entry name" value="Proteasome_assmbl_chp_3"/>
</dbReference>
<sequence>MSVNTAHGAFTVDGVHTEVLVSDYSNRLMVVVTQIGKLGTIYHAADPGPGGVFEGDIPPEVRTLIGRYDDETLEAAARRLVQIVQSRGVNKPVLVSLGTVPNLDLGTLRGVVRAAGDFATEALGLAVPRGAAAE</sequence>
<dbReference type="STRING" id="296587.C1E454"/>
<dbReference type="FunCoup" id="C1E454">
    <property type="interactions" value="1253"/>
</dbReference>
<protein>
    <submittedName>
        <fullName evidence="1">Uncharacterized protein</fullName>
    </submittedName>
</protein>
<dbReference type="Proteomes" id="UP000002009">
    <property type="component" value="Chromosome 4"/>
</dbReference>
<dbReference type="Gene3D" id="3.30.230.90">
    <property type="match status" value="1"/>
</dbReference>
<accession>C1E454</accession>
<dbReference type="InParanoid" id="C1E454"/>
<dbReference type="Pfam" id="PF10178">
    <property type="entry name" value="PAC3"/>
    <property type="match status" value="1"/>
</dbReference>
<gene>
    <name evidence="1" type="ORF">MICPUN_57914</name>
</gene>
<proteinExistence type="predicted"/>
<keyword evidence="2" id="KW-1185">Reference proteome</keyword>
<dbReference type="RefSeq" id="XP_002501795.1">
    <property type="nucleotide sequence ID" value="XM_002501749.1"/>
</dbReference>
<evidence type="ECO:0000313" key="2">
    <source>
        <dbReference type="Proteomes" id="UP000002009"/>
    </source>
</evidence>
<dbReference type="GeneID" id="8243080"/>
<reference evidence="1 2" key="1">
    <citation type="journal article" date="2009" name="Science">
        <title>Green evolution and dynamic adaptations revealed by genomes of the marine picoeukaryotes Micromonas.</title>
        <authorList>
            <person name="Worden A.Z."/>
            <person name="Lee J.H."/>
            <person name="Mock T."/>
            <person name="Rouze P."/>
            <person name="Simmons M.P."/>
            <person name="Aerts A.L."/>
            <person name="Allen A.E."/>
            <person name="Cuvelier M.L."/>
            <person name="Derelle E."/>
            <person name="Everett M.V."/>
            <person name="Foulon E."/>
            <person name="Grimwood J."/>
            <person name="Gundlach H."/>
            <person name="Henrissat B."/>
            <person name="Napoli C."/>
            <person name="McDonald S.M."/>
            <person name="Parker M.S."/>
            <person name="Rombauts S."/>
            <person name="Salamov A."/>
            <person name="Von Dassow P."/>
            <person name="Badger J.H."/>
            <person name="Coutinho P.M."/>
            <person name="Demir E."/>
            <person name="Dubchak I."/>
            <person name="Gentemann C."/>
            <person name="Eikrem W."/>
            <person name="Gready J.E."/>
            <person name="John U."/>
            <person name="Lanier W."/>
            <person name="Lindquist E.A."/>
            <person name="Lucas S."/>
            <person name="Mayer K.F."/>
            <person name="Moreau H."/>
            <person name="Not F."/>
            <person name="Otillar R."/>
            <person name="Panaud O."/>
            <person name="Pangilinan J."/>
            <person name="Paulsen I."/>
            <person name="Piegu B."/>
            <person name="Poliakov A."/>
            <person name="Robbens S."/>
            <person name="Schmutz J."/>
            <person name="Toulza E."/>
            <person name="Wyss T."/>
            <person name="Zelensky A."/>
            <person name="Zhou K."/>
            <person name="Armbrust E.V."/>
            <person name="Bhattacharya D."/>
            <person name="Goodenough U.W."/>
            <person name="Van de Peer Y."/>
            <person name="Grigoriev I.V."/>
        </authorList>
    </citation>
    <scope>NUCLEOTIDE SEQUENCE [LARGE SCALE GENOMIC DNA]</scope>
    <source>
        <strain evidence="2">RCC299 / NOUM17</strain>
    </source>
</reference>
<dbReference type="eggNOG" id="KOG4828">
    <property type="taxonomic scope" value="Eukaryota"/>
</dbReference>
<dbReference type="AlphaFoldDB" id="C1E454"/>
<dbReference type="PANTHER" id="PTHR31051:SF1">
    <property type="entry name" value="PROTEASOME ASSEMBLY CHAPERONE 3"/>
    <property type="match status" value="1"/>
</dbReference>
<dbReference type="EMBL" id="CP001325">
    <property type="protein sequence ID" value="ACO63053.1"/>
    <property type="molecule type" value="Genomic_DNA"/>
</dbReference>
<dbReference type="PANTHER" id="PTHR31051">
    <property type="entry name" value="PROTEASOME ASSEMBLY CHAPERONE 3"/>
    <property type="match status" value="1"/>
</dbReference>
<dbReference type="OMA" id="HTEFLIT"/>
<dbReference type="GO" id="GO:0043248">
    <property type="term" value="P:proteasome assembly"/>
    <property type="evidence" value="ECO:0007669"/>
    <property type="project" value="InterPro"/>
</dbReference>
<dbReference type="InterPro" id="IPR053720">
    <property type="entry name" value="Psm_Assembly_Chaperone"/>
</dbReference>
<dbReference type="KEGG" id="mis:MICPUN_57914"/>
<dbReference type="OrthoDB" id="5839at2759"/>
<name>C1E454_MICCC</name>
<evidence type="ECO:0000313" key="1">
    <source>
        <dbReference type="EMBL" id="ACO63053.1"/>
    </source>
</evidence>